<sequence length="334" mass="36919">MDRLTYRSAGVDVQKAEEFVDYIKDKVKHLSKSVLLWGAFSSGLEIKGYKQPVIMMSADGVGTKLKVAQHVGIHDSIGIDLVAMNVNDVITSGAEPIAFLDYIATGKIELEVLKRVMDGIIDGCKKAHVPLVGGETAEMPDFYPEGVYDLAGFCVGVCEKGQLITGEDIKEGDVLVGLPSSGFHSNGYSLIRKVLAQRGIDYKERIEEFGKSVYEILLEPTRIYAEDIRKLRGKVSIKGMAHITGGGIRGNLIRILPEGVRAVVEKSLIPRNEIFYWIKELGNIEEEEMYKTFNMGLGFVLVVGKEDVKKVRDLVKDAFVCGYIEEGKRDVLLV</sequence>
<dbReference type="InterPro" id="IPR004733">
    <property type="entry name" value="PurM_cligase"/>
</dbReference>
<dbReference type="Pfam" id="PF02769">
    <property type="entry name" value="AIRS_C"/>
    <property type="match status" value="1"/>
</dbReference>
<evidence type="ECO:0000256" key="3">
    <source>
        <dbReference type="ARBA" id="ARBA00010280"/>
    </source>
</evidence>
<dbReference type="eggNOG" id="COG0150">
    <property type="taxonomic scope" value="Bacteria"/>
</dbReference>
<dbReference type="GO" id="GO:0004637">
    <property type="term" value="F:phosphoribosylamine-glycine ligase activity"/>
    <property type="evidence" value="ECO:0007669"/>
    <property type="project" value="TreeGrafter"/>
</dbReference>
<keyword evidence="6 15" id="KW-0963">Cytoplasm</keyword>
<evidence type="ECO:0000256" key="5">
    <source>
        <dbReference type="ARBA" id="ARBA00020367"/>
    </source>
</evidence>
<evidence type="ECO:0000256" key="7">
    <source>
        <dbReference type="ARBA" id="ARBA00022598"/>
    </source>
</evidence>
<dbReference type="PANTHER" id="PTHR10520:SF12">
    <property type="entry name" value="TRIFUNCTIONAL PURINE BIOSYNTHETIC PROTEIN ADENOSINE-3"/>
    <property type="match status" value="1"/>
</dbReference>
<dbReference type="NCBIfam" id="TIGR00878">
    <property type="entry name" value="purM"/>
    <property type="match status" value="1"/>
</dbReference>
<evidence type="ECO:0000256" key="9">
    <source>
        <dbReference type="ARBA" id="ARBA00022755"/>
    </source>
</evidence>
<organism evidence="18 19">
    <name type="scientific">Hydrogenobacter thermophilus (strain DSM 6534 / IAM 12695 / TK-6)</name>
    <dbReference type="NCBI Taxonomy" id="608538"/>
    <lineage>
        <taxon>Bacteria</taxon>
        <taxon>Pseudomonadati</taxon>
        <taxon>Aquificota</taxon>
        <taxon>Aquificia</taxon>
        <taxon>Aquificales</taxon>
        <taxon>Aquificaceae</taxon>
        <taxon>Hydrogenobacter</taxon>
    </lineage>
</organism>
<keyword evidence="10 15" id="KW-0067">ATP-binding</keyword>
<dbReference type="InterPro" id="IPR016188">
    <property type="entry name" value="PurM-like_N"/>
</dbReference>
<name>D3DIG7_HYDTT</name>
<evidence type="ECO:0000259" key="17">
    <source>
        <dbReference type="Pfam" id="PF02769"/>
    </source>
</evidence>
<dbReference type="EC" id="6.3.3.1" evidence="4 15"/>
<gene>
    <name evidence="15 18" type="primary">purM</name>
    <name evidence="18" type="ordered locus">HTH_1165</name>
</gene>
<dbReference type="InterPro" id="IPR036676">
    <property type="entry name" value="PurM-like_C_sf"/>
</dbReference>
<evidence type="ECO:0000256" key="6">
    <source>
        <dbReference type="ARBA" id="ARBA00022490"/>
    </source>
</evidence>
<dbReference type="InterPro" id="IPR036921">
    <property type="entry name" value="PurM-like_N_sf"/>
</dbReference>
<dbReference type="GO" id="GO:0005524">
    <property type="term" value="F:ATP binding"/>
    <property type="evidence" value="ECO:0007669"/>
    <property type="project" value="UniProtKB-KW"/>
</dbReference>
<evidence type="ECO:0000256" key="13">
    <source>
        <dbReference type="ARBA" id="ARBA00033093"/>
    </source>
</evidence>
<evidence type="ECO:0000256" key="12">
    <source>
        <dbReference type="ARBA" id="ARBA00032931"/>
    </source>
</evidence>
<dbReference type="UniPathway" id="UPA00074">
    <property type="reaction ID" value="UER00129"/>
</dbReference>
<comment type="catalytic activity">
    <reaction evidence="14 15">
        <text>2-formamido-N(1)-(5-O-phospho-beta-D-ribosyl)acetamidine + ATP = 5-amino-1-(5-phospho-beta-D-ribosyl)imidazole + ADP + phosphate + H(+)</text>
        <dbReference type="Rhea" id="RHEA:23032"/>
        <dbReference type="ChEBI" id="CHEBI:15378"/>
        <dbReference type="ChEBI" id="CHEBI:30616"/>
        <dbReference type="ChEBI" id="CHEBI:43474"/>
        <dbReference type="ChEBI" id="CHEBI:137981"/>
        <dbReference type="ChEBI" id="CHEBI:147287"/>
        <dbReference type="ChEBI" id="CHEBI:456216"/>
        <dbReference type="EC" id="6.3.3.1"/>
    </reaction>
</comment>
<dbReference type="InterPro" id="IPR010918">
    <property type="entry name" value="PurM-like_C_dom"/>
</dbReference>
<dbReference type="EMBL" id="AP011112">
    <property type="protein sequence ID" value="BAI69619.1"/>
    <property type="molecule type" value="Genomic_DNA"/>
</dbReference>
<feature type="domain" description="PurM-like C-terminal" evidence="17">
    <location>
        <begin position="170"/>
        <end position="332"/>
    </location>
</feature>
<dbReference type="HAMAP" id="MF_00741">
    <property type="entry name" value="AIRS"/>
    <property type="match status" value="1"/>
</dbReference>
<comment type="subcellular location">
    <subcellularLocation>
        <location evidence="1 15">Cytoplasm</location>
    </subcellularLocation>
</comment>
<comment type="pathway">
    <text evidence="2 15">Purine metabolism; IMP biosynthesis via de novo pathway; 5-amino-1-(5-phospho-D-ribosyl)imidazole from N(2)-formyl-N(1)-(5-phospho-D-ribosyl)glycinamide: step 2/2.</text>
</comment>
<dbReference type="GO" id="GO:0046084">
    <property type="term" value="P:adenine biosynthetic process"/>
    <property type="evidence" value="ECO:0007669"/>
    <property type="project" value="TreeGrafter"/>
</dbReference>
<dbReference type="PATRIC" id="fig|608538.5.peg.1182"/>
<evidence type="ECO:0000256" key="4">
    <source>
        <dbReference type="ARBA" id="ARBA00013047"/>
    </source>
</evidence>
<reference evidence="18 19" key="1">
    <citation type="journal article" date="2010" name="J. Bacteriol.">
        <title>Complete genome sequence of the thermophilic, obligately chemolithoautotrophic hydrogen-oxidizing bacterium Hydrogenobacter thermophilus TK-6.</title>
        <authorList>
            <person name="Arai H."/>
            <person name="Kanbe H."/>
            <person name="Ishii M."/>
            <person name="Igarashi Y."/>
        </authorList>
    </citation>
    <scope>NUCLEOTIDE SEQUENCE [LARGE SCALE GENOMIC DNA]</scope>
    <source>
        <strain evidence="19">DSM 6534 / IAM 12695 / TK-6 [Tokyo]</strain>
    </source>
</reference>
<dbReference type="Gene3D" id="3.90.650.10">
    <property type="entry name" value="PurM-like C-terminal domain"/>
    <property type="match status" value="1"/>
</dbReference>
<evidence type="ECO:0000313" key="19">
    <source>
        <dbReference type="Proteomes" id="UP000002574"/>
    </source>
</evidence>
<protein>
    <recommendedName>
        <fullName evidence="5 15">Phosphoribosylformylglycinamidine cyclo-ligase</fullName>
        <ecNumber evidence="4 15">6.3.3.1</ecNumber>
    </recommendedName>
    <alternativeName>
        <fullName evidence="12 15">AIR synthase</fullName>
    </alternativeName>
    <alternativeName>
        <fullName evidence="13 15">AIRS</fullName>
    </alternativeName>
    <alternativeName>
        <fullName evidence="11 15">Phosphoribosyl-aminoimidazole synthetase</fullName>
    </alternativeName>
</protein>
<dbReference type="Gene3D" id="3.30.1330.10">
    <property type="entry name" value="PurM-like, N-terminal domain"/>
    <property type="match status" value="1"/>
</dbReference>
<evidence type="ECO:0000313" key="18">
    <source>
        <dbReference type="EMBL" id="BAI69619.1"/>
    </source>
</evidence>
<dbReference type="SUPFAM" id="SSF56042">
    <property type="entry name" value="PurM C-terminal domain-like"/>
    <property type="match status" value="1"/>
</dbReference>
<dbReference type="STRING" id="608538.HTH_1165"/>
<evidence type="ECO:0000256" key="8">
    <source>
        <dbReference type="ARBA" id="ARBA00022741"/>
    </source>
</evidence>
<dbReference type="GO" id="GO:0005829">
    <property type="term" value="C:cytosol"/>
    <property type="evidence" value="ECO:0007669"/>
    <property type="project" value="TreeGrafter"/>
</dbReference>
<dbReference type="GO" id="GO:0006189">
    <property type="term" value="P:'de novo' IMP biosynthetic process"/>
    <property type="evidence" value="ECO:0007669"/>
    <property type="project" value="UniProtKB-UniRule"/>
</dbReference>
<dbReference type="KEGG" id="hte:Hydth_1157"/>
<keyword evidence="7 15" id="KW-0436">Ligase</keyword>
<evidence type="ECO:0000256" key="1">
    <source>
        <dbReference type="ARBA" id="ARBA00004496"/>
    </source>
</evidence>
<dbReference type="CDD" id="cd02196">
    <property type="entry name" value="PurM"/>
    <property type="match status" value="1"/>
</dbReference>
<dbReference type="FunFam" id="3.90.650.10:FF:000011">
    <property type="entry name" value="Phosphoribosylformylglycinamidine cyclo-ligase"/>
    <property type="match status" value="1"/>
</dbReference>
<evidence type="ECO:0000256" key="11">
    <source>
        <dbReference type="ARBA" id="ARBA00031908"/>
    </source>
</evidence>
<keyword evidence="9 15" id="KW-0658">Purine biosynthesis</keyword>
<evidence type="ECO:0000256" key="14">
    <source>
        <dbReference type="ARBA" id="ARBA00049057"/>
    </source>
</evidence>
<keyword evidence="8 15" id="KW-0547">Nucleotide-binding</keyword>
<dbReference type="KEGG" id="hth:HTH_1165"/>
<dbReference type="PANTHER" id="PTHR10520">
    <property type="entry name" value="TRIFUNCTIONAL PURINE BIOSYNTHETIC PROTEIN ADENOSINE-3-RELATED"/>
    <property type="match status" value="1"/>
</dbReference>
<dbReference type="RefSeq" id="WP_012963799.1">
    <property type="nucleotide sequence ID" value="NC_013799.1"/>
</dbReference>
<evidence type="ECO:0000259" key="16">
    <source>
        <dbReference type="Pfam" id="PF00586"/>
    </source>
</evidence>
<dbReference type="GO" id="GO:0004641">
    <property type="term" value="F:phosphoribosylformylglycinamidine cyclo-ligase activity"/>
    <property type="evidence" value="ECO:0007669"/>
    <property type="project" value="UniProtKB-UniRule"/>
</dbReference>
<comment type="similarity">
    <text evidence="3 15">Belongs to the AIR synthase family.</text>
</comment>
<dbReference type="AlphaFoldDB" id="D3DIG7"/>
<dbReference type="SUPFAM" id="SSF55326">
    <property type="entry name" value="PurM N-terminal domain-like"/>
    <property type="match status" value="1"/>
</dbReference>
<keyword evidence="19" id="KW-1185">Reference proteome</keyword>
<accession>D3DIG7</accession>
<dbReference type="OrthoDB" id="9802507at2"/>
<proteinExistence type="inferred from homology"/>
<evidence type="ECO:0000256" key="15">
    <source>
        <dbReference type="HAMAP-Rule" id="MF_00741"/>
    </source>
</evidence>
<dbReference type="Proteomes" id="UP000002574">
    <property type="component" value="Chromosome"/>
</dbReference>
<feature type="domain" description="PurM-like N-terminal" evidence="16">
    <location>
        <begin position="54"/>
        <end position="157"/>
    </location>
</feature>
<evidence type="ECO:0000256" key="10">
    <source>
        <dbReference type="ARBA" id="ARBA00022840"/>
    </source>
</evidence>
<evidence type="ECO:0000256" key="2">
    <source>
        <dbReference type="ARBA" id="ARBA00004686"/>
    </source>
</evidence>
<dbReference type="Pfam" id="PF00586">
    <property type="entry name" value="AIRS"/>
    <property type="match status" value="1"/>
</dbReference>